<evidence type="ECO:0000256" key="5">
    <source>
        <dbReference type="PROSITE-ProRule" id="PRU00221"/>
    </source>
</evidence>
<protein>
    <submittedName>
        <fullName evidence="7">U3 small nucleolar RNA-interacting protein 2</fullName>
    </submittedName>
</protein>
<feature type="repeat" description="WD" evidence="5">
    <location>
        <begin position="264"/>
        <end position="295"/>
    </location>
</feature>
<dbReference type="GeneID" id="25564840"/>
<keyword evidence="8" id="KW-1185">Reference proteome</keyword>
<dbReference type="Pfam" id="PF00400">
    <property type="entry name" value="WD40"/>
    <property type="match status" value="4"/>
</dbReference>
<dbReference type="SMART" id="SM00320">
    <property type="entry name" value="WD40"/>
    <property type="match status" value="7"/>
</dbReference>
<dbReference type="PROSITE" id="PS50082">
    <property type="entry name" value="WD_REPEATS_2"/>
    <property type="match status" value="4"/>
</dbReference>
<dbReference type="InterPro" id="IPR039241">
    <property type="entry name" value="Rrp9-like"/>
</dbReference>
<dbReference type="InterPro" id="IPR001680">
    <property type="entry name" value="WD40_rpt"/>
</dbReference>
<reference evidence="7 8" key="1">
    <citation type="submission" date="2010-05" db="EMBL/GenBank/DDBJ databases">
        <title>The Genome Sequence of Thecamonas trahens ATCC 50062.</title>
        <authorList>
            <consortium name="The Broad Institute Genome Sequencing Platform"/>
            <person name="Russ C."/>
            <person name="Cuomo C."/>
            <person name="Shea T."/>
            <person name="Young S.K."/>
            <person name="Zeng Q."/>
            <person name="Koehrsen M."/>
            <person name="Haas B."/>
            <person name="Borodovsky M."/>
            <person name="Guigo R."/>
            <person name="Alvarado L."/>
            <person name="Berlin A."/>
            <person name="Bochicchio J."/>
            <person name="Borenstein D."/>
            <person name="Chapman S."/>
            <person name="Chen Z."/>
            <person name="Freedman E."/>
            <person name="Gellesch M."/>
            <person name="Goldberg J."/>
            <person name="Griggs A."/>
            <person name="Gujja S."/>
            <person name="Heilman E."/>
            <person name="Heiman D."/>
            <person name="Hepburn T."/>
            <person name="Howarth C."/>
            <person name="Jen D."/>
            <person name="Larson L."/>
            <person name="Mehta T."/>
            <person name="Park D."/>
            <person name="Pearson M."/>
            <person name="Roberts A."/>
            <person name="Saif S."/>
            <person name="Shenoy N."/>
            <person name="Sisk P."/>
            <person name="Stolte C."/>
            <person name="Sykes S."/>
            <person name="Thomson T."/>
            <person name="Walk T."/>
            <person name="White J."/>
            <person name="Yandava C."/>
            <person name="Burger G."/>
            <person name="Gray M.W."/>
            <person name="Holland P.W.H."/>
            <person name="King N."/>
            <person name="Lang F.B.F."/>
            <person name="Roger A.J."/>
            <person name="Ruiz-Trillo I."/>
            <person name="Lander E."/>
            <person name="Nusbaum C."/>
        </authorList>
    </citation>
    <scope>NUCLEOTIDE SEQUENCE [LARGE SCALE GENOMIC DNA]</scope>
    <source>
        <strain evidence="7 8">ATCC 50062</strain>
    </source>
</reference>
<accession>A0A0L0DAN2</accession>
<dbReference type="OrthoDB" id="189968at2759"/>
<evidence type="ECO:0000256" key="3">
    <source>
        <dbReference type="ARBA" id="ARBA00022737"/>
    </source>
</evidence>
<dbReference type="Proteomes" id="UP000054408">
    <property type="component" value="Unassembled WGS sequence"/>
</dbReference>
<dbReference type="STRING" id="461836.A0A0L0DAN2"/>
<dbReference type="PANTHER" id="PTHR19865:SF0">
    <property type="entry name" value="U3 SMALL NUCLEOLAR RNA-INTERACTING PROTEIN 2"/>
    <property type="match status" value="1"/>
</dbReference>
<dbReference type="AlphaFoldDB" id="A0A0L0DAN2"/>
<gene>
    <name evidence="7" type="ORF">AMSG_05418</name>
</gene>
<dbReference type="GO" id="GO:0034511">
    <property type="term" value="F:U3 snoRNA binding"/>
    <property type="evidence" value="ECO:0007669"/>
    <property type="project" value="InterPro"/>
</dbReference>
<dbReference type="PRINTS" id="PR00320">
    <property type="entry name" value="GPROTEINBRPT"/>
</dbReference>
<dbReference type="PANTHER" id="PTHR19865">
    <property type="entry name" value="U3 SMALL NUCLEOLAR RNA INTERACTING PROTEIN 2"/>
    <property type="match status" value="1"/>
</dbReference>
<dbReference type="InterPro" id="IPR020472">
    <property type="entry name" value="WD40_PAC1"/>
</dbReference>
<keyword evidence="3" id="KW-0677">Repeat</keyword>
<dbReference type="InterPro" id="IPR015943">
    <property type="entry name" value="WD40/YVTN_repeat-like_dom_sf"/>
</dbReference>
<dbReference type="RefSeq" id="XP_013757838.1">
    <property type="nucleotide sequence ID" value="XM_013902384.1"/>
</dbReference>
<feature type="repeat" description="WD" evidence="5">
    <location>
        <begin position="306"/>
        <end position="338"/>
    </location>
</feature>
<organism evidence="7 8">
    <name type="scientific">Thecamonas trahens ATCC 50062</name>
    <dbReference type="NCBI Taxonomy" id="461836"/>
    <lineage>
        <taxon>Eukaryota</taxon>
        <taxon>Apusozoa</taxon>
        <taxon>Apusomonadida</taxon>
        <taxon>Apusomonadidae</taxon>
        <taxon>Thecamonas</taxon>
    </lineage>
</organism>
<comment type="subcellular location">
    <subcellularLocation>
        <location evidence="1">Nucleus</location>
    </subcellularLocation>
</comment>
<feature type="compositionally biased region" description="Gly residues" evidence="6">
    <location>
        <begin position="97"/>
        <end position="109"/>
    </location>
</feature>
<dbReference type="PROSITE" id="PS50294">
    <property type="entry name" value="WD_REPEATS_REGION"/>
    <property type="match status" value="3"/>
</dbReference>
<feature type="compositionally biased region" description="Basic and acidic residues" evidence="6">
    <location>
        <begin position="30"/>
        <end position="42"/>
    </location>
</feature>
<dbReference type="InterPro" id="IPR036322">
    <property type="entry name" value="WD40_repeat_dom_sf"/>
</dbReference>
<keyword evidence="4" id="KW-0539">Nucleus</keyword>
<feature type="repeat" description="WD" evidence="5">
    <location>
        <begin position="155"/>
        <end position="190"/>
    </location>
</feature>
<keyword evidence="2 5" id="KW-0853">WD repeat</keyword>
<proteinExistence type="predicted"/>
<dbReference type="PROSITE" id="PS00678">
    <property type="entry name" value="WD_REPEATS_1"/>
    <property type="match status" value="2"/>
</dbReference>
<evidence type="ECO:0000256" key="4">
    <source>
        <dbReference type="ARBA" id="ARBA00023242"/>
    </source>
</evidence>
<dbReference type="SUPFAM" id="SSF50978">
    <property type="entry name" value="WD40 repeat-like"/>
    <property type="match status" value="1"/>
</dbReference>
<sequence>MADFFIEVGNRRRGGRSVAAKLKDPRKRKREGEGSGEAHEAVESLSGDEEGGGRGGDEAELSYSDDLEKLETPAQKRARLARQYIEAMAGSDDDDGSGSGSGDDGSGSRGGRRHEAVGDKLYEAALRASHRYRQEVADTLGSGGLPDGRAVSASHGKHRLPVTAVAVAADESVVYSGSKDGAIVAWDLESDTKWVAVPAARAPPKGRSLAPPTELGDGHAGAVLALAVADNPAVLASTGEDGTIRIWDTRAPPRTLLPALSNAPRAHKGPVYGLAFRHATDQLFSGGVDRVVKVWAGSEAAFVESLFGHEAAVHDMDSLVRERAISGSADGSIRVWKVLEQSQLLFRAPGGGSPVERVSLINENNFAVATVDGSLSLFSVHKRRALTVVKHAHGAPPCSQLPESPLLPPGEVTQRSTCNWATALESAKFTDVIASGSATGTIKFWKVGNHCKSLTPVAEVDTPGFVNDLAWARSGKFVVAAVGREHRLGRWWRLPGGEGGARNRVSLIRVGIDLDAVTVGEEEPLN</sequence>
<feature type="region of interest" description="Disordered" evidence="6">
    <location>
        <begin position="1"/>
        <end position="114"/>
    </location>
</feature>
<evidence type="ECO:0000313" key="8">
    <source>
        <dbReference type="Proteomes" id="UP000054408"/>
    </source>
</evidence>
<evidence type="ECO:0000313" key="7">
    <source>
        <dbReference type="EMBL" id="KNC49414.1"/>
    </source>
</evidence>
<dbReference type="eggNOG" id="KOG0299">
    <property type="taxonomic scope" value="Eukaryota"/>
</dbReference>
<dbReference type="Gene3D" id="2.130.10.10">
    <property type="entry name" value="YVTN repeat-like/Quinoprotein amine dehydrogenase"/>
    <property type="match status" value="1"/>
</dbReference>
<dbReference type="OMA" id="CSLRIWK"/>
<evidence type="ECO:0000256" key="1">
    <source>
        <dbReference type="ARBA" id="ARBA00004123"/>
    </source>
</evidence>
<dbReference type="GO" id="GO:0032040">
    <property type="term" value="C:small-subunit processome"/>
    <property type="evidence" value="ECO:0007669"/>
    <property type="project" value="TreeGrafter"/>
</dbReference>
<dbReference type="EMBL" id="GL349455">
    <property type="protein sequence ID" value="KNC49414.1"/>
    <property type="molecule type" value="Genomic_DNA"/>
</dbReference>
<dbReference type="InterPro" id="IPR019775">
    <property type="entry name" value="WD40_repeat_CS"/>
</dbReference>
<name>A0A0L0DAN2_THETB</name>
<evidence type="ECO:0000256" key="6">
    <source>
        <dbReference type="SAM" id="MobiDB-lite"/>
    </source>
</evidence>
<feature type="repeat" description="WD" evidence="5">
    <location>
        <begin position="216"/>
        <end position="250"/>
    </location>
</feature>
<evidence type="ECO:0000256" key="2">
    <source>
        <dbReference type="ARBA" id="ARBA00022574"/>
    </source>
</evidence>